<protein>
    <submittedName>
        <fullName evidence="1">Uncharacterized protein</fullName>
    </submittedName>
</protein>
<gene>
    <name evidence="1" type="ORF">TNCV_3666381</name>
</gene>
<dbReference type="Proteomes" id="UP000887159">
    <property type="component" value="Unassembled WGS sequence"/>
</dbReference>
<proteinExistence type="predicted"/>
<sequence>MYGPWIHEAVSLPVHVHQLDSIGNKTRQTWQRVSSHQQSSVGIGLPRFYVLPDSRYSRYTREMVILENPNFIATSEMLCPICRAPIITPRSNFFKSRLPAIVAAVTCLTTITDTRCFI</sequence>
<dbReference type="AlphaFoldDB" id="A0A8X6VDB2"/>
<organism evidence="1 2">
    <name type="scientific">Trichonephila clavipes</name>
    <name type="common">Golden silk orbweaver</name>
    <name type="synonym">Nephila clavipes</name>
    <dbReference type="NCBI Taxonomy" id="2585209"/>
    <lineage>
        <taxon>Eukaryota</taxon>
        <taxon>Metazoa</taxon>
        <taxon>Ecdysozoa</taxon>
        <taxon>Arthropoda</taxon>
        <taxon>Chelicerata</taxon>
        <taxon>Arachnida</taxon>
        <taxon>Araneae</taxon>
        <taxon>Araneomorphae</taxon>
        <taxon>Entelegynae</taxon>
        <taxon>Araneoidea</taxon>
        <taxon>Nephilidae</taxon>
        <taxon>Trichonephila</taxon>
    </lineage>
</organism>
<name>A0A8X6VDB2_TRICX</name>
<accession>A0A8X6VDB2</accession>
<keyword evidence="2" id="KW-1185">Reference proteome</keyword>
<reference evidence="1" key="1">
    <citation type="submission" date="2020-08" db="EMBL/GenBank/DDBJ databases">
        <title>Multicomponent nature underlies the extraordinary mechanical properties of spider dragline silk.</title>
        <authorList>
            <person name="Kono N."/>
            <person name="Nakamura H."/>
            <person name="Mori M."/>
            <person name="Yoshida Y."/>
            <person name="Ohtoshi R."/>
            <person name="Malay A.D."/>
            <person name="Moran D.A.P."/>
            <person name="Tomita M."/>
            <person name="Numata K."/>
            <person name="Arakawa K."/>
        </authorList>
    </citation>
    <scope>NUCLEOTIDE SEQUENCE</scope>
</reference>
<dbReference type="EMBL" id="BMAU01021240">
    <property type="protein sequence ID" value="GFY03728.1"/>
    <property type="molecule type" value="Genomic_DNA"/>
</dbReference>
<evidence type="ECO:0000313" key="2">
    <source>
        <dbReference type="Proteomes" id="UP000887159"/>
    </source>
</evidence>
<comment type="caution">
    <text evidence="1">The sequence shown here is derived from an EMBL/GenBank/DDBJ whole genome shotgun (WGS) entry which is preliminary data.</text>
</comment>
<evidence type="ECO:0000313" key="1">
    <source>
        <dbReference type="EMBL" id="GFY03728.1"/>
    </source>
</evidence>